<proteinExistence type="predicted"/>
<dbReference type="RefSeq" id="WP_345327113.1">
    <property type="nucleotide sequence ID" value="NZ_BAABGA010000086.1"/>
</dbReference>
<accession>A0ABP8NI09</accession>
<protein>
    <submittedName>
        <fullName evidence="1">Uncharacterized protein</fullName>
    </submittedName>
</protein>
<reference evidence="2" key="1">
    <citation type="journal article" date="2019" name="Int. J. Syst. Evol. Microbiol.">
        <title>The Global Catalogue of Microorganisms (GCM) 10K type strain sequencing project: providing services to taxonomists for standard genome sequencing and annotation.</title>
        <authorList>
            <consortium name="The Broad Institute Genomics Platform"/>
            <consortium name="The Broad Institute Genome Sequencing Center for Infectious Disease"/>
            <person name="Wu L."/>
            <person name="Ma J."/>
        </authorList>
    </citation>
    <scope>NUCLEOTIDE SEQUENCE [LARGE SCALE GENOMIC DNA]</scope>
    <source>
        <strain evidence="2">JCM 17759</strain>
    </source>
</reference>
<sequence>MGVELYPAFRPPCTGFATDFDGQVILTHLGELDKLARKLNIRPLTSFMDTREPPKDYDGGPENIDEVLGDWHEWFQIKDAIASIQRLVGDPRYRIHNVGILIDELETLRRFLAEAEDENRLFRLECG</sequence>
<evidence type="ECO:0000313" key="2">
    <source>
        <dbReference type="Proteomes" id="UP001500840"/>
    </source>
</evidence>
<keyword evidence="2" id="KW-1185">Reference proteome</keyword>
<dbReference type="EMBL" id="BAABGA010000086">
    <property type="protein sequence ID" value="GAA4467355.1"/>
    <property type="molecule type" value="Genomic_DNA"/>
</dbReference>
<dbReference type="Proteomes" id="UP001500840">
    <property type="component" value="Unassembled WGS sequence"/>
</dbReference>
<gene>
    <name evidence="1" type="ORF">GCM10023156_57200</name>
</gene>
<organism evidence="1 2">
    <name type="scientific">Novipirellula rosea</name>
    <dbReference type="NCBI Taxonomy" id="1031540"/>
    <lineage>
        <taxon>Bacteria</taxon>
        <taxon>Pseudomonadati</taxon>
        <taxon>Planctomycetota</taxon>
        <taxon>Planctomycetia</taxon>
        <taxon>Pirellulales</taxon>
        <taxon>Pirellulaceae</taxon>
        <taxon>Novipirellula</taxon>
    </lineage>
</organism>
<name>A0ABP8NI09_9BACT</name>
<comment type="caution">
    <text evidence="1">The sequence shown here is derived from an EMBL/GenBank/DDBJ whole genome shotgun (WGS) entry which is preliminary data.</text>
</comment>
<evidence type="ECO:0000313" key="1">
    <source>
        <dbReference type="EMBL" id="GAA4467355.1"/>
    </source>
</evidence>